<dbReference type="EMBL" id="LCAP01000004">
    <property type="protein sequence ID" value="KKR91555.1"/>
    <property type="molecule type" value="Genomic_DNA"/>
</dbReference>
<name>A0A0G0X4E2_9BACT</name>
<evidence type="ECO:0000313" key="5">
    <source>
        <dbReference type="Proteomes" id="UP000034190"/>
    </source>
</evidence>
<reference evidence="4 5" key="1">
    <citation type="journal article" date="2015" name="Nature">
        <title>rRNA introns, odd ribosomes, and small enigmatic genomes across a large radiation of phyla.</title>
        <authorList>
            <person name="Brown C.T."/>
            <person name="Hug L.A."/>
            <person name="Thomas B.C."/>
            <person name="Sharon I."/>
            <person name="Castelle C.J."/>
            <person name="Singh A."/>
            <person name="Wilkins M.J."/>
            <person name="Williams K.H."/>
            <person name="Banfield J.F."/>
        </authorList>
    </citation>
    <scope>NUCLEOTIDE SEQUENCE [LARGE SCALE GENOMIC DNA]</scope>
</reference>
<proteinExistence type="predicted"/>
<protein>
    <submittedName>
        <fullName evidence="4">Uncharacterized protein</fullName>
    </submittedName>
</protein>
<evidence type="ECO:0000259" key="2">
    <source>
        <dbReference type="Pfam" id="PF18516"/>
    </source>
</evidence>
<evidence type="ECO:0000259" key="3">
    <source>
        <dbReference type="Pfam" id="PF22222"/>
    </source>
</evidence>
<dbReference type="Proteomes" id="UP000034190">
    <property type="component" value="Unassembled WGS sequence"/>
</dbReference>
<feature type="domain" description="Cas12a RuvC nuclease" evidence="2">
    <location>
        <begin position="961"/>
        <end position="1380"/>
    </location>
</feature>
<evidence type="ECO:0000313" key="4">
    <source>
        <dbReference type="EMBL" id="KKR91555.1"/>
    </source>
</evidence>
<accession>A0A0G0X4E2</accession>
<dbReference type="Pfam" id="PF18516">
    <property type="entry name" value="RuvC_1"/>
    <property type="match status" value="1"/>
</dbReference>
<organism evidence="4 5">
    <name type="scientific">Candidatus Falkowbacteria bacterium GW2011_GWA2_41_14</name>
    <dbReference type="NCBI Taxonomy" id="1618635"/>
    <lineage>
        <taxon>Bacteria</taxon>
        <taxon>Candidatus Falkowiibacteriota</taxon>
    </lineage>
</organism>
<dbReference type="InterPro" id="IPR053993">
    <property type="entry name" value="Cas12a_PI"/>
</dbReference>
<gene>
    <name evidence="4" type="ORF">UU43_C0004G0003</name>
</gene>
<dbReference type="Pfam" id="PF22222">
    <property type="entry name" value="Cpf1_PI-like"/>
    <property type="match status" value="1"/>
</dbReference>
<dbReference type="Pfam" id="PF18501">
    <property type="entry name" value="REC1"/>
    <property type="match status" value="1"/>
</dbReference>
<dbReference type="InterPro" id="IPR040852">
    <property type="entry name" value="RuvC_1"/>
</dbReference>
<dbReference type="InterPro" id="IPR040787">
    <property type="entry name" value="Cas12a_REC1"/>
</dbReference>
<evidence type="ECO:0000259" key="1">
    <source>
        <dbReference type="Pfam" id="PF18501"/>
    </source>
</evidence>
<comment type="caution">
    <text evidence="4">The sequence shown here is derived from an EMBL/GenBank/DDBJ whole genome shotgun (WGS) entry which is preliminary data.</text>
</comment>
<feature type="domain" description="Cas12a REC1" evidence="1">
    <location>
        <begin position="81"/>
        <end position="336"/>
    </location>
</feature>
<feature type="domain" description="Cas12a PI" evidence="3">
    <location>
        <begin position="756"/>
        <end position="814"/>
    </location>
</feature>
<sequence length="1403" mass="165966">MLFFMSTDITNKPREKGVFDNFTNLYEFSKTLTFGLIPLKWDDNKKMIVEDEDFSVLRKYGVIEEDKRIAESIKIAKFYLNILHRELIGKVLGSLKFEKKNLENYDRLLGEIEKNNKNENISEDKKKEIRKNFKKELSIAQDILLKKVGEVFESNGSGILSSKNCLDELTKRFTRQEVDKLRRENKDIGVEYPDVAYREKDGKEETKSFFAMDVGYLDDFHKNRKQLYSVKGKKNSLGRRILDNFEIFCKNKKLYEKYKNLDIDFSEIERNFNLTLEKVFDFDNYNERLTQEGLDEYAKILGGESNKQERTANIHGLNQIINLYIQKKQSEQKAEQKETGKKKIKFNKKDYPTFTCLQKQILSQVFRKEIIIESDRDLIRELKFFVEESKEKVDKARGIIEFLLNHEENDIDLAMVYLPKSKINSFVYKVFKEPQDFLSVFQDGASNLDFVSFDKIKTHLENNKLTYKIFFKTLIKENHDFESFLILLQQEIDLLIDGGETVTLGGKKESITSLDEKKNRLKEKLGWFEGKVRENEKMKDEEEGEFCSTVLAYSQAVLNITKRAEIFWLNEKQDAKVGEDNKDMIFYKKFDEFADDGFAPFFYFDKFGNYLKRRSRNTTKEIKLHFGNDDLLEGWDMNKEPEYWSFILRDRNQYYLGIGKKDGEIFHKKLGNSVEAVKEAYELENEADFYEKIDYKQLNIDRFEGIAFPKKTKTEEAFRQVCKKRADEFLGGDTYEFKILLAIKKEYDDFKARRQKEKDWDSKFSKEKMSKLIEYYITCLGKRDDWKRFNLNFRQPKEYEDRSDFVRHIQRQAYWIDPRKVSKDYVDKKVAEGEMFLFKVHNKDFYDFERKSEDKKNHTANLFTQYLLELFSCENIKNIKSKDLIESIFELDGKAEIRFRPKTDDVKLKIYQKKGKDVTYADKRDGNKEKEVIQHRRFAKDALTLHLKIRLNFGKHVNLFDFNKLVNTELFAKVPVKILGMDRGENNLIYYCFLDEHGEIENGKCGSLNRVGEQIITLEDDKKVKEPVDYFQLLVDREGQRDWEQKNWQKMTRIKDLKKAYLGNVVSWISKEMLSGIKEGVVTIGVLEDLNSNFKRTRFFRERQVYQGFEKALVNKLGYLVDKKYDNYRNVYQFAPIVDSVEEMEKNKQIGTLVYVPASYTSKICPHPKCGWRERLYMKNSASKEKIVGLLKSDGIKISYDQKNDRFYFEYQWEQEHKSDGKKKKYSGVDKVFSNVSRMRWDVEQKKSIDFVDGTDGSITNKLKSLLKGKGIELDNINQQIVNQQKELGVEFFQSIIFYFNLIMQIRNYDKEKSGSEADYIQCPSCLFDSRKPEMNGKLSAITNGDANGAYNIARKGFMQLCRIRENPQEPMKLITNREWDEAVREWDIYSAAQKIPVLSEEN</sequence>